<gene>
    <name evidence="2" type="ORF">H9L09_16940</name>
</gene>
<dbReference type="KEGG" id="nmes:H9L09_16940"/>
<feature type="transmembrane region" description="Helical" evidence="1">
    <location>
        <begin position="75"/>
        <end position="98"/>
    </location>
</feature>
<evidence type="ECO:0000313" key="3">
    <source>
        <dbReference type="Proteomes" id="UP000515947"/>
    </source>
</evidence>
<feature type="transmembrane region" description="Helical" evidence="1">
    <location>
        <begin position="244"/>
        <end position="262"/>
    </location>
</feature>
<organism evidence="2 3">
    <name type="scientific">Nocardioides mesophilus</name>
    <dbReference type="NCBI Taxonomy" id="433659"/>
    <lineage>
        <taxon>Bacteria</taxon>
        <taxon>Bacillati</taxon>
        <taxon>Actinomycetota</taxon>
        <taxon>Actinomycetes</taxon>
        <taxon>Propionibacteriales</taxon>
        <taxon>Nocardioidaceae</taxon>
        <taxon>Nocardioides</taxon>
    </lineage>
</organism>
<proteinExistence type="predicted"/>
<keyword evidence="1" id="KW-0472">Membrane</keyword>
<feature type="transmembrane region" description="Helical" evidence="1">
    <location>
        <begin position="12"/>
        <end position="36"/>
    </location>
</feature>
<accession>A0A7G9R990</accession>
<feature type="transmembrane region" description="Helical" evidence="1">
    <location>
        <begin position="357"/>
        <end position="378"/>
    </location>
</feature>
<feature type="transmembrane region" description="Helical" evidence="1">
    <location>
        <begin position="42"/>
        <end position="63"/>
    </location>
</feature>
<dbReference type="AlphaFoldDB" id="A0A7G9R990"/>
<dbReference type="Proteomes" id="UP000515947">
    <property type="component" value="Chromosome"/>
</dbReference>
<sequence>MLLRLRTGDPVRLGAAQVAGVLAVGGYALLLAWAGGRDRYDLFGALVVIPALLLLTLHLVVRAGRAEQDPFIARLLLWALAAKVLATVARYLMAFVLYNGESDASVYDAEGGRLAVSYRLGFLDANLGHSFIGSGFVRMLTGLIYTAFGTSIYIAFAIFAALSFWGCYFFYRAFRVAVPDGNYHRYAVLVLLLPSMLFWPSGLGKEAWITMGIGLTAFGSARLLTGVRHWLLPAAIGLTMTSLVRPHISAALFVGLTAAMFLRKSTRAATPLTPVVKVGVLAVLMLLGALIVARAATFLNVESVTVSNVDAAIRDTQHRTGEGGSEFTPTVVNSPADLPVATVSVLFRPFVFEADNAQSLIVATEGAVLMLLTLRAVPTLRGLPRRLRRQPYLLMCLVYTLLFVYAFSNFSNFGILTRQRVQVLPFVLVFLALPLDRTFRAGTVRHTTHEEIPA</sequence>
<evidence type="ECO:0000313" key="2">
    <source>
        <dbReference type="EMBL" id="QNN52165.1"/>
    </source>
</evidence>
<feature type="transmembrane region" description="Helical" evidence="1">
    <location>
        <begin position="183"/>
        <end position="200"/>
    </location>
</feature>
<dbReference type="RefSeq" id="WP_187578007.1">
    <property type="nucleotide sequence ID" value="NZ_CP060713.1"/>
</dbReference>
<name>A0A7G9R990_9ACTN</name>
<feature type="transmembrane region" description="Helical" evidence="1">
    <location>
        <begin position="390"/>
        <end position="407"/>
    </location>
</feature>
<protein>
    <submittedName>
        <fullName evidence="2">Uncharacterized protein</fullName>
    </submittedName>
</protein>
<keyword evidence="3" id="KW-1185">Reference proteome</keyword>
<keyword evidence="1" id="KW-1133">Transmembrane helix</keyword>
<keyword evidence="1" id="KW-0812">Transmembrane</keyword>
<feature type="transmembrane region" description="Helical" evidence="1">
    <location>
        <begin position="152"/>
        <end position="171"/>
    </location>
</feature>
<reference evidence="2 3" key="1">
    <citation type="submission" date="2020-08" db="EMBL/GenBank/DDBJ databases">
        <title>Genome sequence of Nocardioides mesophilus KACC 16243T.</title>
        <authorList>
            <person name="Hyun D.-W."/>
            <person name="Bae J.-W."/>
        </authorList>
    </citation>
    <scope>NUCLEOTIDE SEQUENCE [LARGE SCALE GENOMIC DNA]</scope>
    <source>
        <strain evidence="2 3">KACC 16243</strain>
    </source>
</reference>
<feature type="transmembrane region" description="Helical" evidence="1">
    <location>
        <begin position="274"/>
        <end position="296"/>
    </location>
</feature>
<dbReference type="EMBL" id="CP060713">
    <property type="protein sequence ID" value="QNN52165.1"/>
    <property type="molecule type" value="Genomic_DNA"/>
</dbReference>
<evidence type="ECO:0000256" key="1">
    <source>
        <dbReference type="SAM" id="Phobius"/>
    </source>
</evidence>